<name>A0A9D0YYP6_9FIRM</name>
<accession>A0A9D0YYP6</accession>
<dbReference type="AlphaFoldDB" id="A0A9D0YYP6"/>
<feature type="region of interest" description="Disordered" evidence="3">
    <location>
        <begin position="63"/>
        <end position="88"/>
    </location>
</feature>
<evidence type="ECO:0000313" key="4">
    <source>
        <dbReference type="EMBL" id="HIQ64194.1"/>
    </source>
</evidence>
<evidence type="ECO:0000256" key="1">
    <source>
        <dbReference type="ARBA" id="ARBA00022705"/>
    </source>
</evidence>
<dbReference type="SUPFAM" id="SSF46565">
    <property type="entry name" value="Chaperone J-domain"/>
    <property type="match status" value="1"/>
</dbReference>
<feature type="region of interest" description="Disordered" evidence="3">
    <location>
        <begin position="299"/>
        <end position="340"/>
    </location>
</feature>
<protein>
    <recommendedName>
        <fullName evidence="6">J domain-containing protein</fullName>
    </recommendedName>
</protein>
<evidence type="ECO:0000313" key="5">
    <source>
        <dbReference type="Proteomes" id="UP000886725"/>
    </source>
</evidence>
<gene>
    <name evidence="4" type="ORF">IAC85_00475</name>
</gene>
<feature type="compositionally biased region" description="Polar residues" evidence="3">
    <location>
        <begin position="318"/>
        <end position="328"/>
    </location>
</feature>
<feature type="compositionally biased region" description="Basic residues" evidence="3">
    <location>
        <begin position="330"/>
        <end position="340"/>
    </location>
</feature>
<evidence type="ECO:0008006" key="6">
    <source>
        <dbReference type="Google" id="ProtNLM"/>
    </source>
</evidence>
<evidence type="ECO:0000256" key="3">
    <source>
        <dbReference type="SAM" id="MobiDB-lite"/>
    </source>
</evidence>
<dbReference type="EMBL" id="DVFU01000012">
    <property type="protein sequence ID" value="HIQ64194.1"/>
    <property type="molecule type" value="Genomic_DNA"/>
</dbReference>
<keyword evidence="1" id="KW-0235">DNA replication</keyword>
<dbReference type="InterPro" id="IPR036869">
    <property type="entry name" value="J_dom_sf"/>
</dbReference>
<keyword evidence="2" id="KW-0175">Coiled coil</keyword>
<feature type="coiled-coil region" evidence="2">
    <location>
        <begin position="123"/>
        <end position="157"/>
    </location>
</feature>
<dbReference type="Proteomes" id="UP000886725">
    <property type="component" value="Unassembled WGS sequence"/>
</dbReference>
<reference evidence="4" key="1">
    <citation type="submission" date="2020-10" db="EMBL/GenBank/DDBJ databases">
        <authorList>
            <person name="Gilroy R."/>
        </authorList>
    </citation>
    <scope>NUCLEOTIDE SEQUENCE</scope>
    <source>
        <strain evidence="4">CHK165-10780</strain>
    </source>
</reference>
<evidence type="ECO:0000256" key="2">
    <source>
        <dbReference type="SAM" id="Coils"/>
    </source>
</evidence>
<proteinExistence type="predicted"/>
<dbReference type="GO" id="GO:0006260">
    <property type="term" value="P:DNA replication"/>
    <property type="evidence" value="ECO:0007669"/>
    <property type="project" value="UniProtKB-KW"/>
</dbReference>
<sequence>MMSHYQEYYQQFVQEFLACPNHEKRKELHRELSKKYHPDSNPGVDEDIFKAASNAFRDIEKGTIKSSASSRRTEHSNYDSSQTTEEGYHQHFETEAEVDAAIHYFEQKKVECQNAFLYYQSLILRYEEEILRLQQQLDLLYQELQQYQTALFDLNQKLERSFVPSILLPIYDVYQYGKKHHPKLTQWTSFAVMACIGLGTLANPVSMLVGTCWYGITGLALEGMLGLSHQSVWHRYRTARENLTRTKYQFLSIGERSNLVSSQIASYQKHRRFVKFQKEQASNLMQSCDQNLAFWKQKKQSFHTSGNQQREEAKEEQNASQHSSSEPKTYQKKRNERGDK</sequence>
<organism evidence="4 5">
    <name type="scientific">Candidatus Faecenecus gallistercoris</name>
    <dbReference type="NCBI Taxonomy" id="2840793"/>
    <lineage>
        <taxon>Bacteria</taxon>
        <taxon>Bacillati</taxon>
        <taxon>Bacillota</taxon>
        <taxon>Bacillota incertae sedis</taxon>
        <taxon>Candidatus Faecenecus</taxon>
    </lineage>
</organism>
<reference evidence="4" key="2">
    <citation type="journal article" date="2021" name="PeerJ">
        <title>Extensive microbial diversity within the chicken gut microbiome revealed by metagenomics and culture.</title>
        <authorList>
            <person name="Gilroy R."/>
            <person name="Ravi A."/>
            <person name="Getino M."/>
            <person name="Pursley I."/>
            <person name="Horton D.L."/>
            <person name="Alikhan N.F."/>
            <person name="Baker D."/>
            <person name="Gharbi K."/>
            <person name="Hall N."/>
            <person name="Watson M."/>
            <person name="Adriaenssens E.M."/>
            <person name="Foster-Nyarko E."/>
            <person name="Jarju S."/>
            <person name="Secka A."/>
            <person name="Antonio M."/>
            <person name="Oren A."/>
            <person name="Chaudhuri R.R."/>
            <person name="La Ragione R."/>
            <person name="Hildebrand F."/>
            <person name="Pallen M.J."/>
        </authorList>
    </citation>
    <scope>NUCLEOTIDE SEQUENCE</scope>
    <source>
        <strain evidence="4">CHK165-10780</strain>
    </source>
</reference>
<comment type="caution">
    <text evidence="4">The sequence shown here is derived from an EMBL/GenBank/DDBJ whole genome shotgun (WGS) entry which is preliminary data.</text>
</comment>